<comment type="catalytic activity">
    <reaction evidence="28">
        <text>4-hydroxynonanal + NADP(+) = (E)-4-hydroxynon-2-enal + NADPH + H(+)</text>
        <dbReference type="Rhea" id="RHEA:64736"/>
        <dbReference type="ChEBI" id="CHEBI:15378"/>
        <dbReference type="ChEBI" id="CHEBI:57783"/>
        <dbReference type="ChEBI" id="CHEBI:58349"/>
        <dbReference type="ChEBI" id="CHEBI:58968"/>
        <dbReference type="ChEBI" id="CHEBI:156112"/>
    </reaction>
    <physiologicalReaction direction="right-to-left" evidence="28">
        <dbReference type="Rhea" id="RHEA:64738"/>
    </physiologicalReaction>
</comment>
<dbReference type="CDD" id="cd08294">
    <property type="entry name" value="leukotriene_B4_DH_like"/>
    <property type="match status" value="1"/>
</dbReference>
<evidence type="ECO:0000256" key="27">
    <source>
        <dbReference type="ARBA" id="ARBA00048290"/>
    </source>
</evidence>
<dbReference type="InterPro" id="IPR020843">
    <property type="entry name" value="ER"/>
</dbReference>
<keyword evidence="11" id="KW-0521">NADP</keyword>
<dbReference type="PANTHER" id="PTHR43205:SF7">
    <property type="entry name" value="PROSTAGLANDIN REDUCTASE 1"/>
    <property type="match status" value="1"/>
</dbReference>
<evidence type="ECO:0000256" key="3">
    <source>
        <dbReference type="ARBA" id="ARBA00011852"/>
    </source>
</evidence>
<evidence type="ECO:0000256" key="24">
    <source>
        <dbReference type="ARBA" id="ARBA00047878"/>
    </source>
</evidence>
<dbReference type="Gene3D" id="3.40.50.720">
    <property type="entry name" value="NAD(P)-binding Rossmann-like Domain"/>
    <property type="match status" value="1"/>
</dbReference>
<protein>
    <recommendedName>
        <fullName evidence="6">Prostaglandin reductase 1</fullName>
        <ecNumber evidence="4">1.3.1.48</ecNumber>
        <ecNumber evidence="5">1.3.1.74</ecNumber>
    </recommendedName>
    <alternativeName>
        <fullName evidence="19">15-oxoprostaglandin 13-reductase</fullName>
    </alternativeName>
    <alternativeName>
        <fullName evidence="17">Dithiolethione-inducible gene 1 protein</fullName>
    </alternativeName>
    <alternativeName>
        <fullName evidence="16">Leukotriene B4 12-hydroxydehydrogenase</fullName>
    </alternativeName>
    <alternativeName>
        <fullName evidence="18">NAD(P)H-dependent alkenal/one oxidoreductase</fullName>
    </alternativeName>
</protein>
<evidence type="ECO:0000256" key="33">
    <source>
        <dbReference type="ARBA" id="ARBA00049179"/>
    </source>
</evidence>
<dbReference type="OrthoDB" id="809632at2759"/>
<dbReference type="InterPro" id="IPR045010">
    <property type="entry name" value="MDR_fam"/>
</dbReference>
<evidence type="ECO:0000256" key="25">
    <source>
        <dbReference type="ARBA" id="ARBA00047903"/>
    </source>
</evidence>
<evidence type="ECO:0000256" key="2">
    <source>
        <dbReference type="ARBA" id="ARBA00010460"/>
    </source>
</evidence>
<comment type="catalytic activity">
    <reaction evidence="20">
        <text>octanal + NADP(+) = (2E)-octenal + NADPH + H(+)</text>
        <dbReference type="Rhea" id="RHEA:50780"/>
        <dbReference type="ChEBI" id="CHEBI:15378"/>
        <dbReference type="ChEBI" id="CHEBI:17935"/>
        <dbReference type="ChEBI" id="CHEBI:57783"/>
        <dbReference type="ChEBI" id="CHEBI:58349"/>
        <dbReference type="ChEBI" id="CHEBI:61748"/>
    </reaction>
    <physiologicalReaction direction="right-to-left" evidence="20">
        <dbReference type="Rhea" id="RHEA:50782"/>
    </physiologicalReaction>
</comment>
<comment type="catalytic activity">
    <reaction evidence="25">
        <text>dodecanal + NADP(+) = (2E)-dodecenal + NADPH + H(+)</text>
        <dbReference type="Rhea" id="RHEA:50784"/>
        <dbReference type="ChEBI" id="CHEBI:15378"/>
        <dbReference type="ChEBI" id="CHEBI:27836"/>
        <dbReference type="ChEBI" id="CHEBI:57783"/>
        <dbReference type="ChEBI" id="CHEBI:58349"/>
        <dbReference type="ChEBI" id="CHEBI:133741"/>
    </reaction>
    <physiologicalReaction direction="right-to-left" evidence="25">
        <dbReference type="Rhea" id="RHEA:50786"/>
    </physiologicalReaction>
</comment>
<dbReference type="SUPFAM" id="SSF50129">
    <property type="entry name" value="GroES-like"/>
    <property type="match status" value="2"/>
</dbReference>
<evidence type="ECO:0000256" key="6">
    <source>
        <dbReference type="ARBA" id="ARBA00020651"/>
    </source>
</evidence>
<evidence type="ECO:0000256" key="21">
    <source>
        <dbReference type="ARBA" id="ARBA00047617"/>
    </source>
</evidence>
<keyword evidence="15" id="KW-0379">Hydroxylation</keyword>
<evidence type="ECO:0000256" key="15">
    <source>
        <dbReference type="ARBA" id="ARBA00023278"/>
    </source>
</evidence>
<comment type="catalytic activity">
    <reaction evidence="29">
        <text>20-hydroxy-leukotriene B4 + NADP(+) = 12-oxo-20-hydroxy-leukotriene B4 + NADPH + H(+)</text>
        <dbReference type="Rhea" id="RHEA:51208"/>
        <dbReference type="ChEBI" id="CHEBI:15378"/>
        <dbReference type="ChEBI" id="CHEBI:57460"/>
        <dbReference type="ChEBI" id="CHEBI:57783"/>
        <dbReference type="ChEBI" id="CHEBI:58349"/>
        <dbReference type="ChEBI" id="CHEBI:133346"/>
    </reaction>
    <physiologicalReaction direction="left-to-right" evidence="29">
        <dbReference type="Rhea" id="RHEA:51209"/>
    </physiologicalReaction>
</comment>
<evidence type="ECO:0000256" key="19">
    <source>
        <dbReference type="ARBA" id="ARBA00033119"/>
    </source>
</evidence>
<evidence type="ECO:0000256" key="31">
    <source>
        <dbReference type="ARBA" id="ARBA00049068"/>
    </source>
</evidence>
<keyword evidence="37" id="KW-1185">Reference proteome</keyword>
<dbReference type="Gene3D" id="3.90.180.10">
    <property type="entry name" value="Medium-chain alcohol dehydrogenases, catalytic domain"/>
    <property type="match status" value="1"/>
</dbReference>
<comment type="subcellular location">
    <subcellularLocation>
        <location evidence="1">Cytoplasm</location>
    </subcellularLocation>
</comment>
<comment type="catalytic activity">
    <reaction evidence="23">
        <text>leukotriene B4 + NADP(+) = 12-oxo-leukotriene B4 + NADPH + H(+)</text>
        <dbReference type="Rhea" id="RHEA:50608"/>
        <dbReference type="ChEBI" id="CHEBI:15378"/>
        <dbReference type="ChEBI" id="CHEBI:57461"/>
        <dbReference type="ChEBI" id="CHEBI:57783"/>
        <dbReference type="ChEBI" id="CHEBI:58349"/>
        <dbReference type="ChEBI" id="CHEBI:133309"/>
    </reaction>
    <physiologicalReaction direction="left-to-right" evidence="23">
        <dbReference type="Rhea" id="RHEA:50609"/>
    </physiologicalReaction>
</comment>
<comment type="catalytic activity">
    <reaction evidence="33">
        <text>an n-alkanal + NADP(+) = an alk-2-enal + NADPH + H(+)</text>
        <dbReference type="Rhea" id="RHEA:13737"/>
        <dbReference type="ChEBI" id="CHEBI:12834"/>
        <dbReference type="ChEBI" id="CHEBI:13757"/>
        <dbReference type="ChEBI" id="CHEBI:15378"/>
        <dbReference type="ChEBI" id="CHEBI:57783"/>
        <dbReference type="ChEBI" id="CHEBI:58349"/>
        <dbReference type="EC" id="1.3.1.74"/>
    </reaction>
    <physiologicalReaction direction="right-to-left" evidence="33">
        <dbReference type="Rhea" id="RHEA:13739"/>
    </physiologicalReaction>
</comment>
<evidence type="ECO:0000259" key="35">
    <source>
        <dbReference type="SMART" id="SM00829"/>
    </source>
</evidence>
<organism evidence="36 37">
    <name type="scientific">Mytilus coruscus</name>
    <name type="common">Sea mussel</name>
    <dbReference type="NCBI Taxonomy" id="42192"/>
    <lineage>
        <taxon>Eukaryota</taxon>
        <taxon>Metazoa</taxon>
        <taxon>Spiralia</taxon>
        <taxon>Lophotrochozoa</taxon>
        <taxon>Mollusca</taxon>
        <taxon>Bivalvia</taxon>
        <taxon>Autobranchia</taxon>
        <taxon>Pteriomorphia</taxon>
        <taxon>Mytilida</taxon>
        <taxon>Mytiloidea</taxon>
        <taxon>Mytilidae</taxon>
        <taxon>Mytilinae</taxon>
        <taxon>Mytilus</taxon>
    </lineage>
</organism>
<accession>A0A6J8ADQ9</accession>
<comment type="subunit">
    <text evidence="3">Monomer or homodimer.</text>
</comment>
<evidence type="ECO:0000256" key="1">
    <source>
        <dbReference type="ARBA" id="ARBA00004496"/>
    </source>
</evidence>
<comment type="catalytic activity">
    <reaction evidence="34">
        <text>hexanal + NADP(+) = (E)-hex-2-enal + NADPH + H(+)</text>
        <dbReference type="Rhea" id="RHEA:50776"/>
        <dbReference type="ChEBI" id="CHEBI:15378"/>
        <dbReference type="ChEBI" id="CHEBI:28913"/>
        <dbReference type="ChEBI" id="CHEBI:57783"/>
        <dbReference type="ChEBI" id="CHEBI:58349"/>
        <dbReference type="ChEBI" id="CHEBI:88528"/>
    </reaction>
    <physiologicalReaction direction="right-to-left" evidence="34">
        <dbReference type="Rhea" id="RHEA:50778"/>
    </physiologicalReaction>
</comment>
<sequence>MVIAKSWKIAKLFDGVPKDEDLQLVEEDLPGLKDGEMLIEAVYLTVDPYMRVMLETNGKVGDTMMGEQISKVIDSKNKDYPVGTIVRTHSGWRNRTIVTSEACRRMPELGDLSLSTALGVMGMPGMTAFFGFLEICKPKEGEVVVVSGAAGAVGSLVGQIAKIKGCKVIGFAGDEEKCKWIKGLGFDCVYNYKKVTINDALKEAAPDGVDCYFDNVGGEFTLSVLQNMKTFGRMSICGQISQYNATDKLKAELPFPMILFKQLLVQGFIVMRWYNRWAEGEKQMSEWIREGKITYKETVTEGFENMYTAFRGLFKGSNTGKAIVKC</sequence>
<dbReference type="GO" id="GO:0005737">
    <property type="term" value="C:cytoplasm"/>
    <property type="evidence" value="ECO:0007669"/>
    <property type="project" value="UniProtKB-SubCell"/>
</dbReference>
<dbReference type="InterPro" id="IPR014190">
    <property type="entry name" value="PTGR1"/>
</dbReference>
<keyword evidence="14" id="KW-0443">Lipid metabolism</keyword>
<evidence type="ECO:0000256" key="20">
    <source>
        <dbReference type="ARBA" id="ARBA00047461"/>
    </source>
</evidence>
<comment type="catalytic activity">
    <reaction evidence="31">
        <text>(5S,12S)-dihydroxy-(6E,10E,12E,14Z)-eicosatetraenoate + NADP(+) = 12-oxo-(5S)-hydroxy-(6E,8E,10E,14Z)-eicosatetraenoate + NADPH + H(+)</text>
        <dbReference type="Rhea" id="RHEA:51212"/>
        <dbReference type="ChEBI" id="CHEBI:15378"/>
        <dbReference type="ChEBI" id="CHEBI:57783"/>
        <dbReference type="ChEBI" id="CHEBI:58349"/>
        <dbReference type="ChEBI" id="CHEBI:133974"/>
        <dbReference type="ChEBI" id="CHEBI:133975"/>
    </reaction>
    <physiologicalReaction direction="left-to-right" evidence="31">
        <dbReference type="Rhea" id="RHEA:51213"/>
    </physiologicalReaction>
</comment>
<evidence type="ECO:0000256" key="34">
    <source>
        <dbReference type="ARBA" id="ARBA00049368"/>
    </source>
</evidence>
<evidence type="ECO:0000256" key="11">
    <source>
        <dbReference type="ARBA" id="ARBA00022857"/>
    </source>
</evidence>
<name>A0A6J8ADQ9_MYTCO</name>
<dbReference type="FunFam" id="3.40.50.720:FF:000121">
    <property type="entry name" value="Prostaglandin reductase 2"/>
    <property type="match status" value="1"/>
</dbReference>
<evidence type="ECO:0000256" key="26">
    <source>
        <dbReference type="ARBA" id="ARBA00048066"/>
    </source>
</evidence>
<proteinExistence type="inferred from homology"/>
<comment type="catalytic activity">
    <reaction evidence="24">
        <text>13,14-dihydro-15-oxo-prostaglandin F1alpha + NADP(+) = 15-oxoprostaglandin F1alpha + NADPH + H(+)</text>
        <dbReference type="Rhea" id="RHEA:50592"/>
        <dbReference type="ChEBI" id="CHEBI:15378"/>
        <dbReference type="ChEBI" id="CHEBI:57783"/>
        <dbReference type="ChEBI" id="CHEBI:58349"/>
        <dbReference type="ChEBI" id="CHEBI:79072"/>
        <dbReference type="ChEBI" id="CHEBI:133411"/>
    </reaction>
    <physiologicalReaction direction="right-to-left" evidence="24">
        <dbReference type="Rhea" id="RHEA:50594"/>
    </physiologicalReaction>
</comment>
<comment type="similarity">
    <text evidence="2">Belongs to the NADP-dependent oxidoreductase L4BD family.</text>
</comment>
<dbReference type="InterPro" id="IPR041694">
    <property type="entry name" value="ADH_N_2"/>
</dbReference>
<evidence type="ECO:0000256" key="18">
    <source>
        <dbReference type="ARBA" id="ARBA00032297"/>
    </source>
</evidence>
<evidence type="ECO:0000256" key="23">
    <source>
        <dbReference type="ARBA" id="ARBA00047871"/>
    </source>
</evidence>
<evidence type="ECO:0000256" key="32">
    <source>
        <dbReference type="ARBA" id="ARBA00049070"/>
    </source>
</evidence>
<dbReference type="EC" id="1.3.1.48" evidence="4"/>
<comment type="catalytic activity">
    <reaction evidence="26">
        <text>nonan-2-one + NADP(+) = (3E)-nonen-2-one + NADPH + H(+)</text>
        <dbReference type="Rhea" id="RHEA:50616"/>
        <dbReference type="ChEBI" id="CHEBI:15378"/>
        <dbReference type="ChEBI" id="CHEBI:57783"/>
        <dbReference type="ChEBI" id="CHEBI:58349"/>
        <dbReference type="ChEBI" id="CHEBI:77927"/>
        <dbReference type="ChEBI" id="CHEBI:133457"/>
    </reaction>
    <physiologicalReaction direction="right-to-left" evidence="26">
        <dbReference type="Rhea" id="RHEA:50618"/>
    </physiologicalReaction>
</comment>
<comment type="catalytic activity">
    <reaction evidence="22">
        <text>pentan-2-one + NADP(+) = (E)-pent-3-en-2-one + NADPH + H(+)</text>
        <dbReference type="Rhea" id="RHEA:50788"/>
        <dbReference type="ChEBI" id="CHEBI:15378"/>
        <dbReference type="ChEBI" id="CHEBI:16472"/>
        <dbReference type="ChEBI" id="CHEBI:57783"/>
        <dbReference type="ChEBI" id="CHEBI:58349"/>
        <dbReference type="ChEBI" id="CHEBI:145276"/>
    </reaction>
    <physiologicalReaction direction="right-to-left" evidence="22">
        <dbReference type="Rhea" id="RHEA:50790"/>
    </physiologicalReaction>
</comment>
<dbReference type="InterPro" id="IPR013149">
    <property type="entry name" value="ADH-like_C"/>
</dbReference>
<dbReference type="PANTHER" id="PTHR43205">
    <property type="entry name" value="PROSTAGLANDIN REDUCTASE"/>
    <property type="match status" value="1"/>
</dbReference>
<evidence type="ECO:0000256" key="8">
    <source>
        <dbReference type="ARBA" id="ARBA00022501"/>
    </source>
</evidence>
<comment type="catalytic activity">
    <reaction evidence="21">
        <text>decanal + NADP(+) = (2E)-decenal + NADPH + H(+)</text>
        <dbReference type="Rhea" id="RHEA:50612"/>
        <dbReference type="ChEBI" id="CHEBI:15378"/>
        <dbReference type="ChEBI" id="CHEBI:31457"/>
        <dbReference type="ChEBI" id="CHEBI:57783"/>
        <dbReference type="ChEBI" id="CHEBI:58349"/>
        <dbReference type="ChEBI" id="CHEBI:133455"/>
    </reaction>
    <physiologicalReaction direction="right-to-left" evidence="21">
        <dbReference type="Rhea" id="RHEA:50614"/>
    </physiologicalReaction>
</comment>
<dbReference type="EMBL" id="CACVKT020001208">
    <property type="protein sequence ID" value="CAC5365885.1"/>
    <property type="molecule type" value="Genomic_DNA"/>
</dbReference>
<evidence type="ECO:0000256" key="28">
    <source>
        <dbReference type="ARBA" id="ARBA00048387"/>
    </source>
</evidence>
<evidence type="ECO:0000256" key="12">
    <source>
        <dbReference type="ARBA" id="ARBA00022990"/>
    </source>
</evidence>
<dbReference type="SUPFAM" id="SSF51735">
    <property type="entry name" value="NAD(P)-binding Rossmann-fold domains"/>
    <property type="match status" value="1"/>
</dbReference>
<evidence type="ECO:0000313" key="36">
    <source>
        <dbReference type="EMBL" id="CAC5365885.1"/>
    </source>
</evidence>
<reference evidence="36 37" key="1">
    <citation type="submission" date="2020-06" db="EMBL/GenBank/DDBJ databases">
        <authorList>
            <person name="Li R."/>
            <person name="Bekaert M."/>
        </authorList>
    </citation>
    <scope>NUCLEOTIDE SEQUENCE [LARGE SCALE GENOMIC DNA]</scope>
    <source>
        <strain evidence="37">wild</strain>
    </source>
</reference>
<evidence type="ECO:0000256" key="10">
    <source>
        <dbReference type="ARBA" id="ARBA00022832"/>
    </source>
</evidence>
<dbReference type="EC" id="1.3.1.74" evidence="5"/>
<dbReference type="SMART" id="SM00829">
    <property type="entry name" value="PKS_ER"/>
    <property type="match status" value="1"/>
</dbReference>
<dbReference type="AlphaFoldDB" id="A0A6J8ADQ9"/>
<comment type="catalytic activity">
    <reaction evidence="27">
        <text>13,14-dihydro-15-oxo-PGF2alpha + NADP(+) = 15-oxoprostaglandin F2alpha + NADPH + H(+)</text>
        <dbReference type="Rhea" id="RHEA:50588"/>
        <dbReference type="ChEBI" id="CHEBI:15378"/>
        <dbReference type="ChEBI" id="CHEBI:57783"/>
        <dbReference type="ChEBI" id="CHEBI:58349"/>
        <dbReference type="ChEBI" id="CHEBI:133374"/>
        <dbReference type="ChEBI" id="CHEBI:133409"/>
    </reaction>
    <physiologicalReaction direction="right-to-left" evidence="27">
        <dbReference type="Rhea" id="RHEA:50590"/>
    </physiologicalReaction>
</comment>
<dbReference type="Pfam" id="PF16884">
    <property type="entry name" value="ADH_N_2"/>
    <property type="match status" value="1"/>
</dbReference>
<keyword evidence="13 36" id="KW-0560">Oxidoreductase</keyword>
<evidence type="ECO:0000256" key="13">
    <source>
        <dbReference type="ARBA" id="ARBA00023002"/>
    </source>
</evidence>
<keyword evidence="10" id="KW-0276">Fatty acid metabolism</keyword>
<evidence type="ECO:0000256" key="17">
    <source>
        <dbReference type="ARBA" id="ARBA00032255"/>
    </source>
</evidence>
<dbReference type="Pfam" id="PF00107">
    <property type="entry name" value="ADH_zinc_N"/>
    <property type="match status" value="1"/>
</dbReference>
<keyword evidence="12" id="KW-0007">Acetylation</keyword>
<dbReference type="InterPro" id="IPR011032">
    <property type="entry name" value="GroES-like_sf"/>
</dbReference>
<evidence type="ECO:0000256" key="9">
    <source>
        <dbReference type="ARBA" id="ARBA00022553"/>
    </source>
</evidence>
<evidence type="ECO:0000256" key="22">
    <source>
        <dbReference type="ARBA" id="ARBA00047742"/>
    </source>
</evidence>
<dbReference type="GO" id="GO:0047522">
    <property type="term" value="F:15-oxoprostaglandin 13-reductase [NAD(P)+] activity"/>
    <property type="evidence" value="ECO:0007669"/>
    <property type="project" value="UniProtKB-EC"/>
</dbReference>
<comment type="catalytic activity">
    <reaction evidence="32">
        <text>13,14-dihydro-15-oxo-prostaglandin E1 + NADP(+) = 15-oxoprostaglandin E1 + NADPH + H(+)</text>
        <dbReference type="Rhea" id="RHEA:50584"/>
        <dbReference type="ChEBI" id="CHEBI:15378"/>
        <dbReference type="ChEBI" id="CHEBI:57401"/>
        <dbReference type="ChEBI" id="CHEBI:57783"/>
        <dbReference type="ChEBI" id="CHEBI:58349"/>
        <dbReference type="ChEBI" id="CHEBI:133408"/>
    </reaction>
    <physiologicalReaction direction="right-to-left" evidence="32">
        <dbReference type="Rhea" id="RHEA:50586"/>
    </physiologicalReaction>
</comment>
<evidence type="ECO:0000256" key="29">
    <source>
        <dbReference type="ARBA" id="ARBA00048591"/>
    </source>
</evidence>
<comment type="catalytic activity">
    <reaction evidence="30">
        <text>6-trans-leukotriene B4 + NADP(+) = 12-oxo-(5S)-hydroxy-(6E,8E,10E,14Z)-eicosatetraenoate + NADPH + H(+)</text>
        <dbReference type="Rhea" id="RHEA:51204"/>
        <dbReference type="ChEBI" id="CHEBI:15378"/>
        <dbReference type="ChEBI" id="CHEBI:57783"/>
        <dbReference type="ChEBI" id="CHEBI:58349"/>
        <dbReference type="ChEBI" id="CHEBI:90723"/>
        <dbReference type="ChEBI" id="CHEBI:133974"/>
    </reaction>
    <physiologicalReaction direction="left-to-right" evidence="30">
        <dbReference type="Rhea" id="RHEA:51205"/>
    </physiologicalReaction>
</comment>
<evidence type="ECO:0000256" key="7">
    <source>
        <dbReference type="ARBA" id="ARBA00022490"/>
    </source>
</evidence>
<keyword evidence="7" id="KW-0963">Cytoplasm</keyword>
<evidence type="ECO:0000256" key="5">
    <source>
        <dbReference type="ARBA" id="ARBA00012410"/>
    </source>
</evidence>
<feature type="domain" description="Enoyl reductase (ER)" evidence="35">
    <location>
        <begin position="18"/>
        <end position="324"/>
    </location>
</feature>
<evidence type="ECO:0000256" key="4">
    <source>
        <dbReference type="ARBA" id="ARBA00011981"/>
    </source>
</evidence>
<evidence type="ECO:0000256" key="14">
    <source>
        <dbReference type="ARBA" id="ARBA00023098"/>
    </source>
</evidence>
<evidence type="ECO:0000313" key="37">
    <source>
        <dbReference type="Proteomes" id="UP000507470"/>
    </source>
</evidence>
<evidence type="ECO:0000256" key="30">
    <source>
        <dbReference type="ARBA" id="ARBA00048953"/>
    </source>
</evidence>
<dbReference type="GO" id="GO:0032440">
    <property type="term" value="F:2-alkenal reductase [NAD(P)H] activity"/>
    <property type="evidence" value="ECO:0007669"/>
    <property type="project" value="UniProtKB-EC"/>
</dbReference>
<gene>
    <name evidence="36" type="ORF">MCOR_6385</name>
</gene>
<dbReference type="Proteomes" id="UP000507470">
    <property type="component" value="Unassembled WGS sequence"/>
</dbReference>
<dbReference type="InterPro" id="IPR036291">
    <property type="entry name" value="NAD(P)-bd_dom_sf"/>
</dbReference>
<keyword evidence="9" id="KW-0597">Phosphoprotein</keyword>
<dbReference type="GO" id="GO:0006693">
    <property type="term" value="P:prostaglandin metabolic process"/>
    <property type="evidence" value="ECO:0007669"/>
    <property type="project" value="UniProtKB-KW"/>
</dbReference>
<evidence type="ECO:0000256" key="16">
    <source>
        <dbReference type="ARBA" id="ARBA00031851"/>
    </source>
</evidence>
<keyword evidence="8" id="KW-0644">Prostaglandin metabolism</keyword>